<dbReference type="Gene3D" id="2.130.10.10">
    <property type="entry name" value="YVTN repeat-like/Quinoprotein amine dehydrogenase"/>
    <property type="match status" value="2"/>
</dbReference>
<sequence>MKFTKFGKALSIGALSVAVVFGVTSCVQSYTVGYLYVTGTVTASTGNNGIVSGYKIDHNTGALTTINGLPVSSGGSNPVRAVLTLGSRFVYVLNRGVNGSGNGNCYGTGANACQNANITEFAVGGNGIFTPQETFFSQGMNPFRMFVDSSGSYIFVLDHDSPDNVNPSSKDNCALALGSGVTTCGDITVFKIDQTTGRLSLVVNAQVTAANGQPLTYFPVPANPVDFVLTSGFILTLAGAPAPTSYPYVGGSLVFPYSYASTTGQLTLSQNSSQPLGIHQGTAIVNANSVIYVLDNEPITITATGGPFPTGTYASQLLPYTLGSGGALQSEPGGAFPDDATLSNPIFVTVESKGKFLYVANQGNNVVGPNQESGIAAYFITTAPNYQLSFVLDEPFGSGAGPQCIVEDPSNQFIYEANEFDSTVTGRVIDPNTGELIDMRVLSTNKLEGPPTWCMVDGRTS</sequence>
<dbReference type="PROSITE" id="PS51257">
    <property type="entry name" value="PROKAR_LIPOPROTEIN"/>
    <property type="match status" value="1"/>
</dbReference>
<dbReference type="InterPro" id="IPR015943">
    <property type="entry name" value="WD40/YVTN_repeat-like_dom_sf"/>
</dbReference>
<gene>
    <name evidence="1" type="ORF">SBA5_470033</name>
</gene>
<evidence type="ECO:0000313" key="2">
    <source>
        <dbReference type="Proteomes" id="UP000239735"/>
    </source>
</evidence>
<accession>A0A2N9LNV9</accession>
<proteinExistence type="predicted"/>
<dbReference type="InterPro" id="IPR011048">
    <property type="entry name" value="Haem_d1_sf"/>
</dbReference>
<evidence type="ECO:0000313" key="1">
    <source>
        <dbReference type="EMBL" id="SPE24912.1"/>
    </source>
</evidence>
<dbReference type="SUPFAM" id="SSF50974">
    <property type="entry name" value="Nitrous oxide reductase, N-terminal domain"/>
    <property type="match status" value="1"/>
</dbReference>
<evidence type="ECO:0008006" key="3">
    <source>
        <dbReference type="Google" id="ProtNLM"/>
    </source>
</evidence>
<reference evidence="2" key="1">
    <citation type="submission" date="2018-02" db="EMBL/GenBank/DDBJ databases">
        <authorList>
            <person name="Hausmann B."/>
        </authorList>
    </citation>
    <scope>NUCLEOTIDE SEQUENCE [LARGE SCALE GENOMIC DNA]</scope>
    <source>
        <strain evidence="2">Peat soil MAG SbA5</strain>
    </source>
</reference>
<dbReference type="Proteomes" id="UP000239735">
    <property type="component" value="Unassembled WGS sequence"/>
</dbReference>
<dbReference type="InterPro" id="IPR011045">
    <property type="entry name" value="N2O_reductase_N"/>
</dbReference>
<organism evidence="1 2">
    <name type="scientific">Candidatus Sulfuritelmatomonas gaucii</name>
    <dbReference type="NCBI Taxonomy" id="2043161"/>
    <lineage>
        <taxon>Bacteria</taxon>
        <taxon>Pseudomonadati</taxon>
        <taxon>Acidobacteriota</taxon>
        <taxon>Terriglobia</taxon>
        <taxon>Terriglobales</taxon>
        <taxon>Acidobacteriaceae</taxon>
        <taxon>Candidatus Sulfuritelmatomonas</taxon>
    </lineage>
</organism>
<dbReference type="SUPFAM" id="SSF51004">
    <property type="entry name" value="C-terminal (heme d1) domain of cytochrome cd1-nitrite reductase"/>
    <property type="match status" value="1"/>
</dbReference>
<dbReference type="AlphaFoldDB" id="A0A2N9LNV9"/>
<dbReference type="OrthoDB" id="107999at2"/>
<dbReference type="EMBL" id="OKRB01000105">
    <property type="protein sequence ID" value="SPE24912.1"/>
    <property type="molecule type" value="Genomic_DNA"/>
</dbReference>
<protein>
    <recommendedName>
        <fullName evidence="3">Lipoprotein</fullName>
    </recommendedName>
</protein>
<name>A0A2N9LNV9_9BACT</name>